<dbReference type="Proteomes" id="UP000194236">
    <property type="component" value="Unassembled WGS sequence"/>
</dbReference>
<comment type="caution">
    <text evidence="2">The sequence shown here is derived from an EMBL/GenBank/DDBJ whole genome shotgun (WGS) entry which is preliminary data.</text>
</comment>
<reference evidence="2 3" key="1">
    <citation type="submission" date="2017-03" db="EMBL/GenBank/DDBJ databases">
        <title>Genome Survey of Euroglyphus maynei.</title>
        <authorList>
            <person name="Arlian L.G."/>
            <person name="Morgan M.S."/>
            <person name="Rider S.D."/>
        </authorList>
    </citation>
    <scope>NUCLEOTIDE SEQUENCE [LARGE SCALE GENOMIC DNA]</scope>
    <source>
        <strain evidence="2">Arlian Lab</strain>
        <tissue evidence="2">Whole body</tissue>
    </source>
</reference>
<accession>A0A1Y3B4M7</accession>
<evidence type="ECO:0000256" key="1">
    <source>
        <dbReference type="SAM" id="MobiDB-lite"/>
    </source>
</evidence>
<proteinExistence type="predicted"/>
<protein>
    <submittedName>
        <fullName evidence="2">Uncharacterized protein</fullName>
    </submittedName>
</protein>
<name>A0A1Y3B4M7_EURMA</name>
<feature type="non-terminal residue" evidence="2">
    <location>
        <position position="71"/>
    </location>
</feature>
<keyword evidence="3" id="KW-1185">Reference proteome</keyword>
<gene>
    <name evidence="2" type="ORF">BLA29_011214</name>
</gene>
<evidence type="ECO:0000313" key="3">
    <source>
        <dbReference type="Proteomes" id="UP000194236"/>
    </source>
</evidence>
<feature type="region of interest" description="Disordered" evidence="1">
    <location>
        <begin position="39"/>
        <end position="71"/>
    </location>
</feature>
<organism evidence="2 3">
    <name type="scientific">Euroglyphus maynei</name>
    <name type="common">Mayne's house dust mite</name>
    <dbReference type="NCBI Taxonomy" id="6958"/>
    <lineage>
        <taxon>Eukaryota</taxon>
        <taxon>Metazoa</taxon>
        <taxon>Ecdysozoa</taxon>
        <taxon>Arthropoda</taxon>
        <taxon>Chelicerata</taxon>
        <taxon>Arachnida</taxon>
        <taxon>Acari</taxon>
        <taxon>Acariformes</taxon>
        <taxon>Sarcoptiformes</taxon>
        <taxon>Astigmata</taxon>
        <taxon>Psoroptidia</taxon>
        <taxon>Analgoidea</taxon>
        <taxon>Pyroglyphidae</taxon>
        <taxon>Pyroglyphinae</taxon>
        <taxon>Euroglyphus</taxon>
    </lineage>
</organism>
<feature type="compositionally biased region" description="Basic and acidic residues" evidence="1">
    <location>
        <begin position="46"/>
        <end position="57"/>
    </location>
</feature>
<dbReference type="EMBL" id="MUJZ01040463">
    <property type="protein sequence ID" value="OTF75771.1"/>
    <property type="molecule type" value="Genomic_DNA"/>
</dbReference>
<dbReference type="AlphaFoldDB" id="A0A1Y3B4M7"/>
<evidence type="ECO:0000313" key="2">
    <source>
        <dbReference type="EMBL" id="OTF75771.1"/>
    </source>
</evidence>
<sequence>MSSDEDESSSDDEDYGENLLAKFLKKDVDKEKEVKKREKKVKEIRKKKDDEEGEWTKVEGAAAQEKPKMFA</sequence>